<dbReference type="SUPFAM" id="SSF160719">
    <property type="entry name" value="gpW/gp25-like"/>
    <property type="match status" value="1"/>
</dbReference>
<dbReference type="Pfam" id="PF10934">
    <property type="entry name" value="Sheath_initiator"/>
    <property type="match status" value="1"/>
</dbReference>
<evidence type="ECO:0000313" key="2">
    <source>
        <dbReference type="Proteomes" id="UP000005104"/>
    </source>
</evidence>
<sequence>MIPTGGSINNGVIEETEQPSLTWKLDAAKERIAGRLDGLEAVKQAVFKILGTPRYHHLIYTTNYGSEIEKLVGMNPVFVKSEAARMVREALTQDDRITGVENIRTTVTGDGLLIECTVISKYGSFEITQEVRV</sequence>
<dbReference type="Gene3D" id="3.10.450.40">
    <property type="match status" value="1"/>
</dbReference>
<gene>
    <name evidence="1" type="ORF">DesyoDRAFT_5199</name>
</gene>
<evidence type="ECO:0000313" key="1">
    <source>
        <dbReference type="EMBL" id="EHQ92130.1"/>
    </source>
</evidence>
<dbReference type="EMBL" id="CM001441">
    <property type="protein sequence ID" value="EHQ92130.1"/>
    <property type="molecule type" value="Genomic_DNA"/>
</dbReference>
<protein>
    <recommendedName>
        <fullName evidence="3">Phage protein</fullName>
    </recommendedName>
</protein>
<accession>H5XZT4</accession>
<reference evidence="1 2" key="1">
    <citation type="submission" date="2011-11" db="EMBL/GenBank/DDBJ databases">
        <title>The Noncontiguous Finished genome of Desulfosporosinus youngiae DSM 17734.</title>
        <authorList>
            <consortium name="US DOE Joint Genome Institute (JGI-PGF)"/>
            <person name="Lucas S."/>
            <person name="Han J."/>
            <person name="Lapidus A."/>
            <person name="Cheng J.-F."/>
            <person name="Goodwin L."/>
            <person name="Pitluck S."/>
            <person name="Peters L."/>
            <person name="Ovchinnikova G."/>
            <person name="Lu M."/>
            <person name="Land M.L."/>
            <person name="Hauser L."/>
            <person name="Pester M."/>
            <person name="Spring S."/>
            <person name="Ollivier B."/>
            <person name="Rattei T."/>
            <person name="Klenk H.-P."/>
            <person name="Wagner M."/>
            <person name="Loy A."/>
            <person name="Woyke T.J."/>
        </authorList>
    </citation>
    <scope>NUCLEOTIDE SEQUENCE [LARGE SCALE GENOMIC DNA]</scope>
    <source>
        <strain evidence="1 2">DSM 17734</strain>
    </source>
</reference>
<dbReference type="InterPro" id="IPR020288">
    <property type="entry name" value="Sheath_initiator"/>
</dbReference>
<dbReference type="Proteomes" id="UP000005104">
    <property type="component" value="Chromosome"/>
</dbReference>
<dbReference type="AlphaFoldDB" id="H5XZT4"/>
<proteinExistence type="predicted"/>
<name>H5XZT4_9FIRM</name>
<dbReference type="eggNOG" id="COG3628">
    <property type="taxonomic scope" value="Bacteria"/>
</dbReference>
<dbReference type="STRING" id="768710.DesyoDRAFT_5199"/>
<dbReference type="OrthoDB" id="89089at2"/>
<keyword evidence="2" id="KW-1185">Reference proteome</keyword>
<dbReference type="RefSeq" id="WP_007787387.1">
    <property type="nucleotide sequence ID" value="NZ_CM001441.1"/>
</dbReference>
<evidence type="ECO:0008006" key="3">
    <source>
        <dbReference type="Google" id="ProtNLM"/>
    </source>
</evidence>
<organism evidence="1 2">
    <name type="scientific">Desulfosporosinus youngiae DSM 17734</name>
    <dbReference type="NCBI Taxonomy" id="768710"/>
    <lineage>
        <taxon>Bacteria</taxon>
        <taxon>Bacillati</taxon>
        <taxon>Bacillota</taxon>
        <taxon>Clostridia</taxon>
        <taxon>Eubacteriales</taxon>
        <taxon>Desulfitobacteriaceae</taxon>
        <taxon>Desulfosporosinus</taxon>
    </lineage>
</organism>
<dbReference type="HOGENOM" id="CLU_141574_0_0_9"/>